<evidence type="ECO:0000313" key="3">
    <source>
        <dbReference type="Proteomes" id="UP000198982"/>
    </source>
</evidence>
<evidence type="ECO:0000313" key="2">
    <source>
        <dbReference type="EMBL" id="SED31263.1"/>
    </source>
</evidence>
<feature type="transmembrane region" description="Helical" evidence="1">
    <location>
        <begin position="20"/>
        <end position="40"/>
    </location>
</feature>
<keyword evidence="3" id="KW-1185">Reference proteome</keyword>
<accession>A0A1H4ZMC5</accession>
<keyword evidence="1" id="KW-0472">Membrane</keyword>
<feature type="transmembrane region" description="Helical" evidence="1">
    <location>
        <begin position="56"/>
        <end position="73"/>
    </location>
</feature>
<keyword evidence="1" id="KW-0812">Transmembrane</keyword>
<evidence type="ECO:0000256" key="1">
    <source>
        <dbReference type="SAM" id="Phobius"/>
    </source>
</evidence>
<protein>
    <submittedName>
        <fullName evidence="2">Uncharacterized protein</fullName>
    </submittedName>
</protein>
<organism evidence="2 3">
    <name type="scientific">Pseudomonas saponiphila</name>
    <dbReference type="NCBI Taxonomy" id="556534"/>
    <lineage>
        <taxon>Bacteria</taxon>
        <taxon>Pseudomonadati</taxon>
        <taxon>Pseudomonadota</taxon>
        <taxon>Gammaproteobacteria</taxon>
        <taxon>Pseudomonadales</taxon>
        <taxon>Pseudomonadaceae</taxon>
        <taxon>Pseudomonas</taxon>
    </lineage>
</organism>
<proteinExistence type="predicted"/>
<name>A0A1H4ZMC5_9PSED</name>
<feature type="transmembrane region" description="Helical" evidence="1">
    <location>
        <begin position="123"/>
        <end position="139"/>
    </location>
</feature>
<keyword evidence="1" id="KW-1133">Transmembrane helix</keyword>
<feature type="transmembrane region" description="Helical" evidence="1">
    <location>
        <begin position="293"/>
        <end position="314"/>
    </location>
</feature>
<sequence>MTHSIQRAIQYAGHALPWQIQIPLFLCIFVAVGTFCSIPSETFPSGFTVNQALEDFGVFLLFTALWAGIYAHFRRDINIFWLLALFAAALVQEEINVWNKLLFALGDTFGYEMTSRERQRGDVFMLALIAVTLLVRLVLDRRFKSFMRLHITFFLFAFVSFQLMIHFVFAYNLQGAVIEQRQKYLQEVVATYTDRFDYLCQQDHLMGFEFSDKPDAEVLKVAPSVVDVLNKSKDSPLYVTSWLEVAKPSGEIFRGVDANAKVLVALYHEGSENRMVVDTEFPITLHKIISTSLLTFATPFGLVWFFGGMHLVLFHQARVYRMKYGSLFRKSLPTSPAIPA</sequence>
<reference evidence="3" key="1">
    <citation type="submission" date="2016-10" db="EMBL/GenBank/DDBJ databases">
        <authorList>
            <person name="Varghese N."/>
            <person name="Submissions S."/>
        </authorList>
    </citation>
    <scope>NUCLEOTIDE SEQUENCE [LARGE SCALE GENOMIC DNA]</scope>
    <source>
        <strain evidence="3">DSM 9751</strain>
    </source>
</reference>
<dbReference type="Proteomes" id="UP000198982">
    <property type="component" value="Unassembled WGS sequence"/>
</dbReference>
<dbReference type="EMBL" id="FNTJ01000003">
    <property type="protein sequence ID" value="SED31263.1"/>
    <property type="molecule type" value="Genomic_DNA"/>
</dbReference>
<gene>
    <name evidence="2" type="ORF">SAMN05216178_6737</name>
</gene>
<dbReference type="RefSeq" id="WP_092320717.1">
    <property type="nucleotide sequence ID" value="NZ_FNTJ01000003.1"/>
</dbReference>
<feature type="transmembrane region" description="Helical" evidence="1">
    <location>
        <begin position="80"/>
        <end position="103"/>
    </location>
</feature>
<dbReference type="AlphaFoldDB" id="A0A1H4ZMC5"/>
<feature type="transmembrane region" description="Helical" evidence="1">
    <location>
        <begin position="151"/>
        <end position="173"/>
    </location>
</feature>